<proteinExistence type="predicted"/>
<gene>
    <name evidence="2" type="ORF">N7548_03885</name>
</gene>
<dbReference type="RefSeq" id="WP_263608116.1">
    <property type="nucleotide sequence ID" value="NZ_JAOVQM010000002.1"/>
</dbReference>
<dbReference type="PANTHER" id="PTHR43415:SF3">
    <property type="entry name" value="GNAT-FAMILY ACETYLTRANSFERASE"/>
    <property type="match status" value="1"/>
</dbReference>
<dbReference type="PROSITE" id="PS51186">
    <property type="entry name" value="GNAT"/>
    <property type="match status" value="1"/>
</dbReference>
<accession>A0ABT2YBN2</accession>
<dbReference type="Gene3D" id="3.40.630.30">
    <property type="match status" value="1"/>
</dbReference>
<dbReference type="SUPFAM" id="SSF55729">
    <property type="entry name" value="Acyl-CoA N-acyltransferases (Nat)"/>
    <property type="match status" value="1"/>
</dbReference>
<reference evidence="2" key="1">
    <citation type="submission" date="2022-09" db="EMBL/GenBank/DDBJ databases">
        <title>Novel Mycoplasma species identified in domestic and wild animals.</title>
        <authorList>
            <person name="Volokhov D.V."/>
            <person name="Furtak V.A."/>
            <person name="Zagorodnyaya T.A."/>
        </authorList>
    </citation>
    <scope>NUCLEOTIDE SEQUENCE</scope>
    <source>
        <strain evidence="2">Oakley</strain>
    </source>
</reference>
<dbReference type="PANTHER" id="PTHR43415">
    <property type="entry name" value="SPERMIDINE N(1)-ACETYLTRANSFERASE"/>
    <property type="match status" value="1"/>
</dbReference>
<organism evidence="2 3">
    <name type="scientific">Paracholeplasma manati</name>
    <dbReference type="NCBI Taxonomy" id="591373"/>
    <lineage>
        <taxon>Bacteria</taxon>
        <taxon>Bacillati</taxon>
        <taxon>Mycoplasmatota</taxon>
        <taxon>Mollicutes</taxon>
        <taxon>Acholeplasmatales</taxon>
        <taxon>Acholeplasmataceae</taxon>
        <taxon>Paracholeplasma</taxon>
    </lineage>
</organism>
<sequence length="168" mass="19252">MSYSVVLAQKEDAKGLLDYLKQVGSETDYLLFDHQGVPMTIEQEEAFLNTVNSTPYSRMFLIKDGDKVIANGYIYGSPRARIQHKFQIAVSVLKAYWGTGVSHILMETLIDYAKSTGFTETIFLEVVSENIRAIKLYERFGFVSYGQVLKAIKLENRYLDWTLMRLDL</sequence>
<feature type="domain" description="N-acetyltransferase" evidence="1">
    <location>
        <begin position="3"/>
        <end position="168"/>
    </location>
</feature>
<dbReference type="CDD" id="cd04301">
    <property type="entry name" value="NAT_SF"/>
    <property type="match status" value="1"/>
</dbReference>
<dbReference type="Proteomes" id="UP001177160">
    <property type="component" value="Unassembled WGS sequence"/>
</dbReference>
<evidence type="ECO:0000259" key="1">
    <source>
        <dbReference type="PROSITE" id="PS51186"/>
    </source>
</evidence>
<keyword evidence="3" id="KW-1185">Reference proteome</keyword>
<evidence type="ECO:0000313" key="3">
    <source>
        <dbReference type="Proteomes" id="UP001177160"/>
    </source>
</evidence>
<protein>
    <submittedName>
        <fullName evidence="2">GNAT family N-acetyltransferase</fullName>
    </submittedName>
</protein>
<comment type="caution">
    <text evidence="2">The sequence shown here is derived from an EMBL/GenBank/DDBJ whole genome shotgun (WGS) entry which is preliminary data.</text>
</comment>
<dbReference type="Pfam" id="PF00583">
    <property type="entry name" value="Acetyltransf_1"/>
    <property type="match status" value="1"/>
</dbReference>
<name>A0ABT2YBN2_9MOLU</name>
<dbReference type="EMBL" id="JAOVQM010000002">
    <property type="protein sequence ID" value="MCV2231963.1"/>
    <property type="molecule type" value="Genomic_DNA"/>
</dbReference>
<dbReference type="InterPro" id="IPR016181">
    <property type="entry name" value="Acyl_CoA_acyltransferase"/>
</dbReference>
<evidence type="ECO:0000313" key="2">
    <source>
        <dbReference type="EMBL" id="MCV2231963.1"/>
    </source>
</evidence>
<dbReference type="InterPro" id="IPR000182">
    <property type="entry name" value="GNAT_dom"/>
</dbReference>